<keyword evidence="3" id="KW-0396">Initiation factor</keyword>
<reference evidence="7 8" key="1">
    <citation type="submission" date="2013-11" db="EMBL/GenBank/DDBJ databases">
        <title>Draft genome of the bovine lungworm Dictyocaulus viviparus.</title>
        <authorList>
            <person name="Mitreva M."/>
        </authorList>
    </citation>
    <scope>NUCLEOTIDE SEQUENCE [LARGE SCALE GENOMIC DNA]</scope>
    <source>
        <strain evidence="7 8">HannoverDv2000</strain>
    </source>
</reference>
<gene>
    <name evidence="7" type="ORF">DICVIV_03909</name>
</gene>
<dbReference type="OrthoDB" id="10254737at2759"/>
<keyword evidence="4" id="KW-0648">Protein biosynthesis</keyword>
<evidence type="ECO:0000313" key="8">
    <source>
        <dbReference type="Proteomes" id="UP000053766"/>
    </source>
</evidence>
<evidence type="ECO:0000256" key="2">
    <source>
        <dbReference type="ARBA" id="ARBA00022490"/>
    </source>
</evidence>
<accession>A0A0D8Y1D5</accession>
<feature type="compositionally biased region" description="Basic and acidic residues" evidence="6">
    <location>
        <begin position="164"/>
        <end position="176"/>
    </location>
</feature>
<evidence type="ECO:0000256" key="6">
    <source>
        <dbReference type="SAM" id="MobiDB-lite"/>
    </source>
</evidence>
<name>A0A0D8Y1D5_DICVI</name>
<keyword evidence="2" id="KW-0963">Cytoplasm</keyword>
<evidence type="ECO:0000256" key="1">
    <source>
        <dbReference type="ARBA" id="ARBA00004514"/>
    </source>
</evidence>
<dbReference type="STRING" id="29172.A0A0D8Y1D5"/>
<comment type="subcellular location">
    <subcellularLocation>
        <location evidence="1">Cytoplasm</location>
        <location evidence="1">Cytosol</location>
    </subcellularLocation>
</comment>
<feature type="region of interest" description="Disordered" evidence="6">
    <location>
        <begin position="125"/>
        <end position="187"/>
    </location>
</feature>
<dbReference type="PANTHER" id="PTHR10233:SF14">
    <property type="entry name" value="TRANSLATION INITIATION FACTOR EIF-2B SUBUNIT DELTA"/>
    <property type="match status" value="1"/>
</dbReference>
<dbReference type="Proteomes" id="UP000053766">
    <property type="component" value="Unassembled WGS sequence"/>
</dbReference>
<dbReference type="EMBL" id="KN716219">
    <property type="protein sequence ID" value="KJH49962.1"/>
    <property type="molecule type" value="Genomic_DNA"/>
</dbReference>
<sequence length="372" mass="40914">MTSHFDKNDEQISDLVDYDPVGQLKVSVNKLTIAVRKMGDVLGAVDPGDTNTLLNESKGEVEIQDSLTRDIDELEAHKNYCQDYSNGKGINKFSSTKVPSVNLDKQQKSLDEIKAQRANKAAAKKARAERSAAAKSSIENSNNPQAKNKKDMKPQKDTAALAELSEKSRRINKSDQNEFQQTTSAAKSVWPTNGKCQAVREVKFDLSNNAIMTASEESIGSNVPVGPCSDTPAPPSTAHIHPAFLNLAVHCEQGIIDEVDSLCLNFIMAFKEFLSDWTSQHEKENRDQSSLGHDLDASIRPQIAYLTQEGRYPLPCALGNIVRQLKKEVVNLGALDRSGRAQAVLYTKLLAEFQTLHLLVIGTSAVEIKNYC</sequence>
<dbReference type="GO" id="GO:0005829">
    <property type="term" value="C:cytosol"/>
    <property type="evidence" value="ECO:0007669"/>
    <property type="project" value="UniProtKB-SubCell"/>
</dbReference>
<evidence type="ECO:0000256" key="5">
    <source>
        <dbReference type="ARBA" id="ARBA00046432"/>
    </source>
</evidence>
<feature type="compositionally biased region" description="Polar residues" evidence="6">
    <location>
        <begin position="177"/>
        <end position="187"/>
    </location>
</feature>
<organism evidence="7 8">
    <name type="scientific">Dictyocaulus viviparus</name>
    <name type="common">Bovine lungworm</name>
    <dbReference type="NCBI Taxonomy" id="29172"/>
    <lineage>
        <taxon>Eukaryota</taxon>
        <taxon>Metazoa</taxon>
        <taxon>Ecdysozoa</taxon>
        <taxon>Nematoda</taxon>
        <taxon>Chromadorea</taxon>
        <taxon>Rhabditida</taxon>
        <taxon>Rhabditina</taxon>
        <taxon>Rhabditomorpha</taxon>
        <taxon>Strongyloidea</taxon>
        <taxon>Metastrongylidae</taxon>
        <taxon>Dictyocaulus</taxon>
    </lineage>
</organism>
<proteinExistence type="predicted"/>
<reference evidence="8" key="2">
    <citation type="journal article" date="2016" name="Sci. Rep.">
        <title>Dictyocaulus viviparus genome, variome and transcriptome elucidate lungworm biology and support future intervention.</title>
        <authorList>
            <person name="McNulty S.N."/>
            <person name="Strube C."/>
            <person name="Rosa B.A."/>
            <person name="Martin J.C."/>
            <person name="Tyagi R."/>
            <person name="Choi Y.J."/>
            <person name="Wang Q."/>
            <person name="Hallsworth Pepin K."/>
            <person name="Zhang X."/>
            <person name="Ozersky P."/>
            <person name="Wilson R.K."/>
            <person name="Sternberg P.W."/>
            <person name="Gasser R.B."/>
            <person name="Mitreva M."/>
        </authorList>
    </citation>
    <scope>NUCLEOTIDE SEQUENCE [LARGE SCALE GENOMIC DNA]</scope>
    <source>
        <strain evidence="8">HannoverDv2000</strain>
    </source>
</reference>
<dbReference type="AlphaFoldDB" id="A0A0D8Y1D5"/>
<dbReference type="GO" id="GO:0003743">
    <property type="term" value="F:translation initiation factor activity"/>
    <property type="evidence" value="ECO:0007669"/>
    <property type="project" value="UniProtKB-KW"/>
</dbReference>
<keyword evidence="8" id="KW-1185">Reference proteome</keyword>
<protein>
    <submittedName>
        <fullName evidence="7">Uncharacterized protein</fullName>
    </submittedName>
</protein>
<evidence type="ECO:0000256" key="4">
    <source>
        <dbReference type="ARBA" id="ARBA00022917"/>
    </source>
</evidence>
<comment type="subunit">
    <text evidence="5">Component of the translation initiation factor 2B (eIF2B) complex which is a heterodecamer of two sets of five different subunits: alpha, beta, gamma, delta and epsilon. Subunits alpha, beta and delta comprise a regulatory subcomplex and subunits epsilon and gamma comprise a catalytic subcomplex. Within the complex, the hexameric regulatory complex resides at the center, with the two heterodimeric catalytic subcomplexes bound on opposite sides.</text>
</comment>
<evidence type="ECO:0000313" key="7">
    <source>
        <dbReference type="EMBL" id="KJH49962.1"/>
    </source>
</evidence>
<dbReference type="PANTHER" id="PTHR10233">
    <property type="entry name" value="TRANSLATION INITIATION FACTOR EIF-2B"/>
    <property type="match status" value="1"/>
</dbReference>
<evidence type="ECO:0000256" key="3">
    <source>
        <dbReference type="ARBA" id="ARBA00022540"/>
    </source>
</evidence>